<dbReference type="SUPFAM" id="SSF46689">
    <property type="entry name" value="Homeodomain-like"/>
    <property type="match status" value="1"/>
</dbReference>
<gene>
    <name evidence="3" type="ORF">SHI21_07480</name>
</gene>
<dbReference type="InterPro" id="IPR009057">
    <property type="entry name" value="Homeodomain-like_sf"/>
</dbReference>
<organism evidence="3 4">
    <name type="scientific">Bacteriovorax antarcticus</name>
    <dbReference type="NCBI Taxonomy" id="3088717"/>
    <lineage>
        <taxon>Bacteria</taxon>
        <taxon>Pseudomonadati</taxon>
        <taxon>Bdellovibrionota</taxon>
        <taxon>Bacteriovoracia</taxon>
        <taxon>Bacteriovoracales</taxon>
        <taxon>Bacteriovoracaceae</taxon>
        <taxon>Bacteriovorax</taxon>
    </lineage>
</organism>
<evidence type="ECO:0000313" key="3">
    <source>
        <dbReference type="EMBL" id="MEA9356035.1"/>
    </source>
</evidence>
<sequence>MTDNKVQATDKNEIYWKILNAAIALDIKKGHLKWSITNIATISKVSRTLIYYYFGKSKENILLEAIKLFGQELSGNTATRTTAWAAGDLASTFCASRALLARAPDIRVFYFLRRNEQTILGSAILDFEESFKQKISSFFPGLSHTEVDALFALFLGIVWAPELSDDAVMKSVSLILSGVKAQHL</sequence>
<keyword evidence="4" id="KW-1185">Reference proteome</keyword>
<comment type="caution">
    <text evidence="3">The sequence shown here is derived from an EMBL/GenBank/DDBJ whole genome shotgun (WGS) entry which is preliminary data.</text>
</comment>
<reference evidence="3 4" key="1">
    <citation type="submission" date="2023-11" db="EMBL/GenBank/DDBJ databases">
        <title>A Novel Polar Bacteriovorax (B. antarcticus) Isolated from the Biocrust in Antarctica.</title>
        <authorList>
            <person name="Mun W."/>
            <person name="Choi S.Y."/>
            <person name="Mitchell R.J."/>
        </authorList>
    </citation>
    <scope>NUCLEOTIDE SEQUENCE [LARGE SCALE GENOMIC DNA]</scope>
    <source>
        <strain evidence="3 4">PP10</strain>
    </source>
</reference>
<accession>A0ABU5VSJ5</accession>
<evidence type="ECO:0000259" key="2">
    <source>
        <dbReference type="Pfam" id="PF00440"/>
    </source>
</evidence>
<dbReference type="RefSeq" id="WP_323575703.1">
    <property type="nucleotide sequence ID" value="NZ_JAYGJQ010000001.1"/>
</dbReference>
<dbReference type="InterPro" id="IPR001647">
    <property type="entry name" value="HTH_TetR"/>
</dbReference>
<name>A0ABU5VSJ5_9BACT</name>
<evidence type="ECO:0000256" key="1">
    <source>
        <dbReference type="ARBA" id="ARBA00023125"/>
    </source>
</evidence>
<keyword evidence="1" id="KW-0238">DNA-binding</keyword>
<feature type="domain" description="HTH tetR-type" evidence="2">
    <location>
        <begin position="18"/>
        <end position="65"/>
    </location>
</feature>
<evidence type="ECO:0000313" key="4">
    <source>
        <dbReference type="Proteomes" id="UP001302274"/>
    </source>
</evidence>
<dbReference type="Gene3D" id="1.10.357.10">
    <property type="entry name" value="Tetracycline Repressor, domain 2"/>
    <property type="match status" value="1"/>
</dbReference>
<dbReference type="Pfam" id="PF00440">
    <property type="entry name" value="TetR_N"/>
    <property type="match status" value="1"/>
</dbReference>
<protein>
    <submittedName>
        <fullName evidence="3">TetR/AcrR family transcriptional regulator</fullName>
    </submittedName>
</protein>
<proteinExistence type="predicted"/>
<dbReference type="Proteomes" id="UP001302274">
    <property type="component" value="Unassembled WGS sequence"/>
</dbReference>
<dbReference type="EMBL" id="JAYGJQ010000001">
    <property type="protein sequence ID" value="MEA9356035.1"/>
    <property type="molecule type" value="Genomic_DNA"/>
</dbReference>